<dbReference type="Ensembl" id="ENSPSNT00000017159.1">
    <property type="protein sequence ID" value="ENSPSNP00000015202.1"/>
    <property type="gene ID" value="ENSPSNG00000011223.1"/>
</dbReference>
<proteinExistence type="predicted"/>
<feature type="region of interest" description="Disordered" evidence="1">
    <location>
        <begin position="28"/>
        <end position="53"/>
    </location>
</feature>
<dbReference type="PANTHER" id="PTHR37348:SF1">
    <property type="entry name" value="SPERM-EGG FUSION PROTEIN LLCFC1"/>
    <property type="match status" value="1"/>
</dbReference>
<evidence type="ECO:0000313" key="4">
    <source>
        <dbReference type="Proteomes" id="UP000694554"/>
    </source>
</evidence>
<dbReference type="InterPro" id="IPR031684">
    <property type="entry name" value="LLCFC1"/>
</dbReference>
<reference evidence="3" key="1">
    <citation type="submission" date="2019-08" db="EMBL/GenBank/DDBJ databases">
        <title>Phocoena sinus (Vaquita) genome, mPhoSin1, primary haplotype.</title>
        <authorList>
            <person name="Morin P."/>
            <person name="Mountcastle J."/>
            <person name="Fungtammasan C."/>
            <person name="Rhie A."/>
            <person name="Rojas-Bracho L."/>
            <person name="Smith C.R."/>
            <person name="Taylor B.L."/>
            <person name="Gulland F.M.D."/>
            <person name="Musser W."/>
            <person name="Houck M."/>
            <person name="Haase B."/>
            <person name="Paez S."/>
            <person name="Howe K."/>
            <person name="Torrance J."/>
            <person name="Formenti G."/>
            <person name="Phillippy A."/>
            <person name="Ryder O."/>
            <person name="Jarvis E.D."/>
            <person name="Fedrigo O."/>
        </authorList>
    </citation>
    <scope>NUCLEOTIDE SEQUENCE [LARGE SCALE GENOMIC DNA]</scope>
</reference>
<feature type="signal peptide" evidence="2">
    <location>
        <begin position="1"/>
        <end position="28"/>
    </location>
</feature>
<feature type="chain" id="PRO_5034036378" evidence="2">
    <location>
        <begin position="29"/>
        <end position="70"/>
    </location>
</feature>
<organism evidence="3 4">
    <name type="scientific">Phocoena sinus</name>
    <name type="common">Vaquita</name>
    <dbReference type="NCBI Taxonomy" id="42100"/>
    <lineage>
        <taxon>Eukaryota</taxon>
        <taxon>Metazoa</taxon>
        <taxon>Chordata</taxon>
        <taxon>Craniata</taxon>
        <taxon>Vertebrata</taxon>
        <taxon>Euteleostomi</taxon>
        <taxon>Mammalia</taxon>
        <taxon>Eutheria</taxon>
        <taxon>Laurasiatheria</taxon>
        <taxon>Artiodactyla</taxon>
        <taxon>Whippomorpha</taxon>
        <taxon>Cetacea</taxon>
        <taxon>Odontoceti</taxon>
        <taxon>Phocoenidae</taxon>
        <taxon>Phocoena</taxon>
    </lineage>
</organism>
<reference evidence="3" key="2">
    <citation type="submission" date="2025-08" db="UniProtKB">
        <authorList>
            <consortium name="Ensembl"/>
        </authorList>
    </citation>
    <scope>IDENTIFICATION</scope>
</reference>
<feature type="compositionally biased region" description="Basic and acidic residues" evidence="1">
    <location>
        <begin position="33"/>
        <end position="44"/>
    </location>
</feature>
<dbReference type="GO" id="GO:0007342">
    <property type="term" value="P:fusion of sperm to egg plasma membrane involved in single fertilization"/>
    <property type="evidence" value="ECO:0007669"/>
    <property type="project" value="InterPro"/>
</dbReference>
<evidence type="ECO:0000256" key="2">
    <source>
        <dbReference type="SAM" id="SignalP"/>
    </source>
</evidence>
<dbReference type="GeneTree" id="ENSGT00950000185853"/>
<reference evidence="3" key="3">
    <citation type="submission" date="2025-09" db="UniProtKB">
        <authorList>
            <consortium name="Ensembl"/>
        </authorList>
    </citation>
    <scope>IDENTIFICATION</scope>
</reference>
<evidence type="ECO:0000256" key="1">
    <source>
        <dbReference type="SAM" id="MobiDB-lite"/>
    </source>
</evidence>
<keyword evidence="4" id="KW-1185">Reference proteome</keyword>
<sequence length="70" mass="7978">MTSLGSQLCRATFLASVLLLLWVKGVKPQKGSPDLDERSQKEKTPSSGTWRRRRWPDSWTRTWTSASASR</sequence>
<dbReference type="AlphaFoldDB" id="A0A8C9C2Q3"/>
<evidence type="ECO:0000313" key="3">
    <source>
        <dbReference type="Ensembl" id="ENSPSNP00000015202.1"/>
    </source>
</evidence>
<dbReference type="PANTHER" id="PTHR37348">
    <property type="entry name" value="LLLL AND CFNLAS MOTIF-CONTAINING PROTEIN 1"/>
    <property type="match status" value="1"/>
</dbReference>
<name>A0A8C9C2Q3_PHOSS</name>
<protein>
    <submittedName>
        <fullName evidence="3">Uncharacterized protein</fullName>
    </submittedName>
</protein>
<dbReference type="Proteomes" id="UP000694554">
    <property type="component" value="Chromosome 9"/>
</dbReference>
<accession>A0A8C9C2Q3</accession>
<keyword evidence="2" id="KW-0732">Signal</keyword>